<dbReference type="AlphaFoldDB" id="A0A480AL26"/>
<protein>
    <submittedName>
        <fullName evidence="1">Uncharacterized protein</fullName>
    </submittedName>
</protein>
<sequence>MTDIKWIPVDPENLPKGEVLAMRANLWLVGKLEKETNSSTVLVSFSTTDENTYFFNPVAYIPLDNLKQLWEEQNPANRYSSDSEAFKLLEWVIESDSSLGKALGEIPVEAEHTIEILAQQIINQSWLVEDAPRSPSRASYKFFSFREELIYWIKYLLD</sequence>
<name>A0A480AL26_9CYAN</name>
<organism evidence="1 2">
    <name type="scientific">Dolichospermum planctonicum</name>
    <dbReference type="NCBI Taxonomy" id="136072"/>
    <lineage>
        <taxon>Bacteria</taxon>
        <taxon>Bacillati</taxon>
        <taxon>Cyanobacteriota</taxon>
        <taxon>Cyanophyceae</taxon>
        <taxon>Nostocales</taxon>
        <taxon>Aphanizomenonaceae</taxon>
        <taxon>Dolichospermum</taxon>
    </lineage>
</organism>
<accession>A0A480AL26</accession>
<evidence type="ECO:0000313" key="1">
    <source>
        <dbReference type="EMBL" id="GCL43741.1"/>
    </source>
</evidence>
<comment type="caution">
    <text evidence="1">The sequence shown here is derived from an EMBL/GenBank/DDBJ whole genome shotgun (WGS) entry which is preliminary data.</text>
</comment>
<dbReference type="RefSeq" id="WP_137909189.1">
    <property type="nucleotide sequence ID" value="NZ_BJCF01000050.1"/>
</dbReference>
<dbReference type="EMBL" id="BJCF01000050">
    <property type="protein sequence ID" value="GCL43741.1"/>
    <property type="molecule type" value="Genomic_DNA"/>
</dbReference>
<reference evidence="2" key="1">
    <citation type="submission" date="2019-02" db="EMBL/GenBank/DDBJ databases">
        <title>Draft genome sequence of Dolichospermum planctonicum NIES-80.</title>
        <authorList>
            <person name="Yamaguchi H."/>
            <person name="Suzuki S."/>
            <person name="Kawachi M."/>
        </authorList>
    </citation>
    <scope>NUCLEOTIDE SEQUENCE [LARGE SCALE GENOMIC DNA]</scope>
    <source>
        <strain evidence="2">NIES-80</strain>
    </source>
</reference>
<dbReference type="Proteomes" id="UP000299367">
    <property type="component" value="Unassembled WGS sequence"/>
</dbReference>
<gene>
    <name evidence="1" type="ORF">NIES80_34600</name>
</gene>
<proteinExistence type="predicted"/>
<evidence type="ECO:0000313" key="2">
    <source>
        <dbReference type="Proteomes" id="UP000299367"/>
    </source>
</evidence>